<dbReference type="Gene3D" id="1.10.510.10">
    <property type="entry name" value="Transferase(Phosphotransferase) domain 1"/>
    <property type="match status" value="2"/>
</dbReference>
<comment type="similarity">
    <text evidence="8">Belongs to the protein kinase superfamily. AGC Ser/Thr protein kinase family. cGMP subfamily.</text>
</comment>
<feature type="domain" description="Cyclic nucleotide-binding" evidence="12">
    <location>
        <begin position="289"/>
        <end position="411"/>
    </location>
</feature>
<dbReference type="Pfam" id="PF00069">
    <property type="entry name" value="Pkinase"/>
    <property type="match status" value="1"/>
</dbReference>
<keyword evidence="4 8" id="KW-0547">Nucleotide-binding</keyword>
<keyword evidence="3 8" id="KW-0808">Transferase</keyword>
<dbReference type="PROSITE" id="PS00108">
    <property type="entry name" value="PROTEIN_KINASE_ST"/>
    <property type="match status" value="1"/>
</dbReference>
<dbReference type="SUPFAM" id="SSF56112">
    <property type="entry name" value="Protein kinase-like (PK-like)"/>
    <property type="match status" value="1"/>
</dbReference>
<proteinExistence type="inferred from homology"/>
<feature type="domain" description="Protein kinase" evidence="11">
    <location>
        <begin position="311"/>
        <end position="646"/>
    </location>
</feature>
<dbReference type="InterPro" id="IPR008271">
    <property type="entry name" value="Ser/Thr_kinase_AS"/>
</dbReference>
<protein>
    <recommendedName>
        <fullName evidence="8">cGMP-dependent protein kinase</fullName>
        <ecNumber evidence="8">2.7.11.12</ecNumber>
    </recommendedName>
</protein>
<dbReference type="Proteomes" id="UP001217089">
    <property type="component" value="Unassembled WGS sequence"/>
</dbReference>
<dbReference type="EMBL" id="JARBDR010000214">
    <property type="protein sequence ID" value="KAJ8318944.1"/>
    <property type="molecule type" value="Genomic_DNA"/>
</dbReference>
<evidence type="ECO:0000256" key="6">
    <source>
        <dbReference type="ARBA" id="ARBA00022840"/>
    </source>
</evidence>
<dbReference type="InterPro" id="IPR014710">
    <property type="entry name" value="RmlC-like_jellyroll"/>
</dbReference>
<sequence>MPLPSNNNKGSSILNKTSASKGVVKNPSGLTLPNAAPSGAKMGNGASASNITIEGEHIDIVKIRTLIPELRKEIKLRDARLQKYEHELHEKTKQLAEKCDEIAKLNAEVDKLKSVLQIKVHKDAGKPDILATIQEDATMAGQETRAKKQGVSGESPMSKQLIKDAVLENDFLKNLNSIQVKEIVDCMYEKRIKQGHHIIREGDAGQHLYVSADGELEVLKGSRVLGKMSAGRAFGELAILYNCTRTASVKALTDVRVWVLDRRIFQAIMMKTGLQRQEENMRFLKSVPLLKNLPSEKLAKIADTLEVDFFHENEFIIREGQSGDTFFIINKGEVRVTQSITGFDTPQEIRILKRGDYFGEKALLSEDKRTANVIALNPGVECLTVDRDSFTALIGDLNELREKDYGDEARGAQRSSGGAQGSDGTMSPLREKSSGEFNFIQLDDLEIVATLGMGGFGRVELTTRTYLLGEKDNDGVEISIYSQTFKDRKYVYMLMDACLGEAFRYLHDRGIIYRDLKPENLLLDTHGYIKLVDFGFAKKIGQGRKTWTFCGTPEYVAPEIILNKGHDRAADYWSLGILMFELLTGSKNANVLIKKLCRDNPAERLGYGKYGIFEIKKNKWFQGFDWDGLASRKMVPPILPKVHPILAILTIIQRMLTCHLMKCLAGMQIFNFFVIVIKHCQFIADSSKASDILYKDSDTSEVFHSKAAL</sequence>
<organism evidence="13 14">
    <name type="scientific">Tegillarca granosa</name>
    <name type="common">Malaysian cockle</name>
    <name type="synonym">Anadara granosa</name>
    <dbReference type="NCBI Taxonomy" id="220873"/>
    <lineage>
        <taxon>Eukaryota</taxon>
        <taxon>Metazoa</taxon>
        <taxon>Spiralia</taxon>
        <taxon>Lophotrochozoa</taxon>
        <taxon>Mollusca</taxon>
        <taxon>Bivalvia</taxon>
        <taxon>Autobranchia</taxon>
        <taxon>Pteriomorphia</taxon>
        <taxon>Arcoida</taxon>
        <taxon>Arcoidea</taxon>
        <taxon>Arcidae</taxon>
        <taxon>Tegillarca</taxon>
    </lineage>
</organism>
<dbReference type="PROSITE" id="PS00888">
    <property type="entry name" value="CNMP_BINDING_1"/>
    <property type="match status" value="1"/>
</dbReference>
<feature type="domain" description="Cyclic nucleotide-binding" evidence="12">
    <location>
        <begin position="171"/>
        <end position="286"/>
    </location>
</feature>
<dbReference type="PIRSF" id="PIRSF000559">
    <property type="entry name" value="cGMP-dep_kinase"/>
    <property type="match status" value="1"/>
</dbReference>
<dbReference type="CDD" id="cd00038">
    <property type="entry name" value="CAP_ED"/>
    <property type="match status" value="2"/>
</dbReference>
<evidence type="ECO:0000256" key="2">
    <source>
        <dbReference type="ARBA" id="ARBA00022535"/>
    </source>
</evidence>
<dbReference type="Pfam" id="PF00027">
    <property type="entry name" value="cNMP_binding"/>
    <property type="match status" value="2"/>
</dbReference>
<keyword evidence="9" id="KW-0175">Coiled coil</keyword>
<evidence type="ECO:0000256" key="9">
    <source>
        <dbReference type="SAM" id="Coils"/>
    </source>
</evidence>
<evidence type="ECO:0000256" key="7">
    <source>
        <dbReference type="ARBA" id="ARBA00022992"/>
    </source>
</evidence>
<evidence type="ECO:0000256" key="5">
    <source>
        <dbReference type="ARBA" id="ARBA00022777"/>
    </source>
</evidence>
<dbReference type="PANTHER" id="PTHR24353">
    <property type="entry name" value="CYCLIC NUCLEOTIDE-DEPENDENT PROTEIN KINASE"/>
    <property type="match status" value="1"/>
</dbReference>
<evidence type="ECO:0000313" key="14">
    <source>
        <dbReference type="Proteomes" id="UP001217089"/>
    </source>
</evidence>
<keyword evidence="5 8" id="KW-0418">Kinase</keyword>
<dbReference type="PROSITE" id="PS50011">
    <property type="entry name" value="PROTEIN_KINASE_DOM"/>
    <property type="match status" value="1"/>
</dbReference>
<evidence type="ECO:0000259" key="12">
    <source>
        <dbReference type="PROSITE" id="PS50042"/>
    </source>
</evidence>
<keyword evidence="1 8" id="KW-0723">Serine/threonine-protein kinase</keyword>
<dbReference type="PROSITE" id="PS00889">
    <property type="entry name" value="CNMP_BINDING_2"/>
    <property type="match status" value="2"/>
</dbReference>
<keyword evidence="2 8" id="KW-0140">cGMP</keyword>
<dbReference type="InterPro" id="IPR018488">
    <property type="entry name" value="cNMP-bd_CS"/>
</dbReference>
<evidence type="ECO:0000256" key="3">
    <source>
        <dbReference type="ARBA" id="ARBA00022679"/>
    </source>
</evidence>
<dbReference type="InterPro" id="IPR000719">
    <property type="entry name" value="Prot_kinase_dom"/>
</dbReference>
<dbReference type="InterPro" id="IPR018490">
    <property type="entry name" value="cNMP-bd_dom_sf"/>
</dbReference>
<dbReference type="SMART" id="SM00220">
    <property type="entry name" value="S_TKc"/>
    <property type="match status" value="1"/>
</dbReference>
<evidence type="ECO:0000313" key="13">
    <source>
        <dbReference type="EMBL" id="KAJ8318944.1"/>
    </source>
</evidence>
<dbReference type="EC" id="2.7.11.12" evidence="8"/>
<dbReference type="SMART" id="SM00100">
    <property type="entry name" value="cNMP"/>
    <property type="match status" value="2"/>
</dbReference>
<gene>
    <name evidence="13" type="ORF">KUTeg_004035</name>
</gene>
<feature type="coiled-coil region" evidence="9">
    <location>
        <begin position="81"/>
        <end position="115"/>
    </location>
</feature>
<dbReference type="SUPFAM" id="SSF51206">
    <property type="entry name" value="cAMP-binding domain-like"/>
    <property type="match status" value="2"/>
</dbReference>
<evidence type="ECO:0000256" key="10">
    <source>
        <dbReference type="SAM" id="MobiDB-lite"/>
    </source>
</evidence>
<evidence type="ECO:0000256" key="4">
    <source>
        <dbReference type="ARBA" id="ARBA00022741"/>
    </source>
</evidence>
<dbReference type="Gene3D" id="2.60.120.10">
    <property type="entry name" value="Jelly Rolls"/>
    <property type="match status" value="2"/>
</dbReference>
<dbReference type="InterPro" id="IPR002374">
    <property type="entry name" value="cGMP_dep_kinase"/>
</dbReference>
<evidence type="ECO:0000256" key="1">
    <source>
        <dbReference type="ARBA" id="ARBA00022527"/>
    </source>
</evidence>
<dbReference type="InterPro" id="IPR000595">
    <property type="entry name" value="cNMP-bd_dom"/>
</dbReference>
<feature type="region of interest" description="Disordered" evidence="10">
    <location>
        <begin position="1"/>
        <end position="43"/>
    </location>
</feature>
<reference evidence="13 14" key="1">
    <citation type="submission" date="2022-12" db="EMBL/GenBank/DDBJ databases">
        <title>Chromosome-level genome of Tegillarca granosa.</title>
        <authorList>
            <person name="Kim J."/>
        </authorList>
    </citation>
    <scope>NUCLEOTIDE SEQUENCE [LARGE SCALE GENOMIC DNA]</scope>
    <source>
        <strain evidence="13">Teg-2019</strain>
        <tissue evidence="13">Adductor muscle</tissue>
    </source>
</reference>
<accession>A0ABQ9FNT2</accession>
<feature type="compositionally biased region" description="Polar residues" evidence="10">
    <location>
        <begin position="1"/>
        <end position="20"/>
    </location>
</feature>
<comment type="catalytic activity">
    <reaction evidence="8">
        <text>L-threonyl-[protein] + ATP = O-phospho-L-threonyl-[protein] + ADP + H(+)</text>
        <dbReference type="Rhea" id="RHEA:46608"/>
        <dbReference type="Rhea" id="RHEA-COMP:11060"/>
        <dbReference type="Rhea" id="RHEA-COMP:11605"/>
        <dbReference type="ChEBI" id="CHEBI:15378"/>
        <dbReference type="ChEBI" id="CHEBI:30013"/>
        <dbReference type="ChEBI" id="CHEBI:30616"/>
        <dbReference type="ChEBI" id="CHEBI:61977"/>
        <dbReference type="ChEBI" id="CHEBI:456216"/>
        <dbReference type="EC" id="2.7.11.12"/>
    </reaction>
</comment>
<name>A0ABQ9FNT2_TEGGR</name>
<keyword evidence="6 8" id="KW-0067">ATP-binding</keyword>
<dbReference type="PROSITE" id="PS50042">
    <property type="entry name" value="CNMP_BINDING_3"/>
    <property type="match status" value="2"/>
</dbReference>
<dbReference type="InterPro" id="IPR011009">
    <property type="entry name" value="Kinase-like_dom_sf"/>
</dbReference>
<dbReference type="PRINTS" id="PR00104">
    <property type="entry name" value="CGMPKINASE"/>
</dbReference>
<keyword evidence="7 8" id="KW-0142">cGMP-binding</keyword>
<dbReference type="PANTHER" id="PTHR24353:SF147">
    <property type="entry name" value="CGMP-DEPENDENT SERINE_THREONIN PROTEIN KINASE-RELATED"/>
    <property type="match status" value="1"/>
</dbReference>
<keyword evidence="14" id="KW-1185">Reference proteome</keyword>
<feature type="region of interest" description="Disordered" evidence="10">
    <location>
        <begin position="405"/>
        <end position="428"/>
    </location>
</feature>
<evidence type="ECO:0000256" key="8">
    <source>
        <dbReference type="PIRNR" id="PIRNR000559"/>
    </source>
</evidence>
<evidence type="ECO:0000259" key="11">
    <source>
        <dbReference type="PROSITE" id="PS50011"/>
    </source>
</evidence>
<comment type="caution">
    <text evidence="13">The sequence shown here is derived from an EMBL/GenBank/DDBJ whole genome shotgun (WGS) entry which is preliminary data.</text>
</comment>